<comment type="caution">
    <text evidence="4">The sequence shown here is derived from an EMBL/GenBank/DDBJ whole genome shotgun (WGS) entry which is preliminary data.</text>
</comment>
<keyword evidence="5" id="KW-1185">Reference proteome</keyword>
<comment type="similarity">
    <text evidence="1">Belongs to the ATP-dependent AMP-binding enzyme family.</text>
</comment>
<dbReference type="InterPro" id="IPR025110">
    <property type="entry name" value="AMP-bd_C"/>
</dbReference>
<reference evidence="4 5" key="1">
    <citation type="submission" date="2016-10" db="EMBL/GenBank/DDBJ databases">
        <title>Pseudoalteromonas amylolytica sp. nov., isolated from the surface seawater.</title>
        <authorList>
            <person name="Wu Y.-H."/>
            <person name="Cheng H."/>
            <person name="Jin X.-B."/>
            <person name="Wang C.-S."/>
            <person name="Xu X.-W."/>
        </authorList>
    </citation>
    <scope>NUCLEOTIDE SEQUENCE [LARGE SCALE GENOMIC DNA]</scope>
    <source>
        <strain evidence="4 5">JCM 12483</strain>
    </source>
</reference>
<dbReference type="Gene3D" id="3.40.50.12780">
    <property type="entry name" value="N-terminal domain of ligase-like"/>
    <property type="match status" value="1"/>
</dbReference>
<name>A0A1S1N906_9GAMM</name>
<dbReference type="Pfam" id="PF23024">
    <property type="entry name" value="AMP-dom_DIP2-like"/>
    <property type="match status" value="1"/>
</dbReference>
<evidence type="ECO:0000256" key="1">
    <source>
        <dbReference type="ARBA" id="ARBA00006432"/>
    </source>
</evidence>
<sequence length="559" mass="62001">MSTIIDYLEKFSKTKPTVEWYFPDMDKTVNLAELKKIIGEYTSRFEQLELREQSIVGVALPNGLELVACLYACWQRNIVAVPLRTKSGKYHSYSNFIKGCHISCKFSMLVCADSFGSEDINEWKSLLGIPVLSISELNAIEPKPEVNICPPRLTDMAIIQFSSGSTGFPKGVVVTHGMAVNQLQHIFDHHGNNSVCETTASWTPINHDMGLFTGVLYPVFSGCNNVLASPDFYMRNPPRWFKLLSKYSVDITFTTNSALAVAMRSIKRLYNQEDVDLRKLHVYISAEKVSSITLTKARKALAPIGLSEERIHTAYGMAENSLGASVSKMGALKINSVVIDESGQVSFVEQGHPDSISLVSSGYPNARHIITVRDKDDNCLAPMQMGEFNIESDCLTSGYINQPDITEEKLANGRFRTGDLGFLSDDGELYFYSRKDDLVVYNGRNIVPEDIEETVESLDFVRASASVLLAIEHEKTGVMGLHVVVETAVIDSADEIFEKQMLISNAIAQTHDVVVAKVYLCAKGTIEKTSSGKKRRKVILSRLKEGLLDVYEGDSQLIA</sequence>
<evidence type="ECO:0000259" key="2">
    <source>
        <dbReference type="Pfam" id="PF00501"/>
    </source>
</evidence>
<feature type="domain" description="AMP-dependent synthetase/ligase" evidence="2">
    <location>
        <begin position="22"/>
        <end position="399"/>
    </location>
</feature>
<dbReference type="AlphaFoldDB" id="A0A1S1N906"/>
<dbReference type="GO" id="GO:0006633">
    <property type="term" value="P:fatty acid biosynthetic process"/>
    <property type="evidence" value="ECO:0007669"/>
    <property type="project" value="TreeGrafter"/>
</dbReference>
<dbReference type="GO" id="GO:0005886">
    <property type="term" value="C:plasma membrane"/>
    <property type="evidence" value="ECO:0007669"/>
    <property type="project" value="TreeGrafter"/>
</dbReference>
<dbReference type="EMBL" id="MNAN01000028">
    <property type="protein sequence ID" value="OHU95998.1"/>
    <property type="molecule type" value="Genomic_DNA"/>
</dbReference>
<proteinExistence type="inferred from homology"/>
<feature type="domain" description="AMP-binding enzyme C-terminal" evidence="3">
    <location>
        <begin position="437"/>
        <end position="545"/>
    </location>
</feature>
<dbReference type="Gene3D" id="3.30.300.30">
    <property type="match status" value="1"/>
</dbReference>
<dbReference type="PANTHER" id="PTHR22754">
    <property type="entry name" value="DISCO-INTERACTING PROTEIN 2 DIP2 -RELATED"/>
    <property type="match status" value="1"/>
</dbReference>
<accession>A0A1S1N906</accession>
<dbReference type="OrthoDB" id="9757559at2"/>
<dbReference type="GO" id="GO:0070566">
    <property type="term" value="F:adenylyltransferase activity"/>
    <property type="evidence" value="ECO:0007669"/>
    <property type="project" value="TreeGrafter"/>
</dbReference>
<protein>
    <submittedName>
        <fullName evidence="4">Uncharacterized protein</fullName>
    </submittedName>
</protein>
<dbReference type="STRING" id="327939.BIW53_09355"/>
<dbReference type="InterPro" id="IPR020845">
    <property type="entry name" value="AMP-binding_CS"/>
</dbReference>
<dbReference type="InterPro" id="IPR000873">
    <property type="entry name" value="AMP-dep_synth/lig_dom"/>
</dbReference>
<dbReference type="PROSITE" id="PS00455">
    <property type="entry name" value="AMP_BINDING"/>
    <property type="match status" value="1"/>
</dbReference>
<dbReference type="InterPro" id="IPR042099">
    <property type="entry name" value="ANL_N_sf"/>
</dbReference>
<evidence type="ECO:0000313" key="4">
    <source>
        <dbReference type="EMBL" id="OHU95998.1"/>
    </source>
</evidence>
<evidence type="ECO:0000313" key="5">
    <source>
        <dbReference type="Proteomes" id="UP000180253"/>
    </source>
</evidence>
<dbReference type="Proteomes" id="UP000180253">
    <property type="component" value="Unassembled WGS sequence"/>
</dbReference>
<dbReference type="Pfam" id="PF00501">
    <property type="entry name" value="AMP-binding"/>
    <property type="match status" value="1"/>
</dbReference>
<dbReference type="InterPro" id="IPR045851">
    <property type="entry name" value="AMP-bd_C_sf"/>
</dbReference>
<dbReference type="RefSeq" id="WP_070991565.1">
    <property type="nucleotide sequence ID" value="NZ_CBCSHD010000001.1"/>
</dbReference>
<gene>
    <name evidence="4" type="ORF">BIW53_09355</name>
</gene>
<dbReference type="SUPFAM" id="SSF56801">
    <property type="entry name" value="Acetyl-CoA synthetase-like"/>
    <property type="match status" value="1"/>
</dbReference>
<dbReference type="PANTHER" id="PTHR22754:SF32">
    <property type="entry name" value="DISCO-INTERACTING PROTEIN 2"/>
    <property type="match status" value="1"/>
</dbReference>
<organism evidence="4 5">
    <name type="scientific">Pseudoalteromonas byunsanensis</name>
    <dbReference type="NCBI Taxonomy" id="327939"/>
    <lineage>
        <taxon>Bacteria</taxon>
        <taxon>Pseudomonadati</taxon>
        <taxon>Pseudomonadota</taxon>
        <taxon>Gammaproteobacteria</taxon>
        <taxon>Alteromonadales</taxon>
        <taxon>Pseudoalteromonadaceae</taxon>
        <taxon>Pseudoalteromonas</taxon>
    </lineage>
</organism>
<evidence type="ECO:0000259" key="3">
    <source>
        <dbReference type="Pfam" id="PF23024"/>
    </source>
</evidence>